<dbReference type="OrthoDB" id="418965at2759"/>
<organism evidence="2 3">
    <name type="scientific">Polarella glacialis</name>
    <name type="common">Dinoflagellate</name>
    <dbReference type="NCBI Taxonomy" id="89957"/>
    <lineage>
        <taxon>Eukaryota</taxon>
        <taxon>Sar</taxon>
        <taxon>Alveolata</taxon>
        <taxon>Dinophyceae</taxon>
        <taxon>Suessiales</taxon>
        <taxon>Suessiaceae</taxon>
        <taxon>Polarella</taxon>
    </lineage>
</organism>
<dbReference type="Proteomes" id="UP000654075">
    <property type="component" value="Unassembled WGS sequence"/>
</dbReference>
<keyword evidence="3" id="KW-1185">Reference proteome</keyword>
<accession>A0A813FU11</accession>
<proteinExistence type="predicted"/>
<dbReference type="EMBL" id="CAJNNV010025824">
    <property type="protein sequence ID" value="CAE8616241.1"/>
    <property type="molecule type" value="Genomic_DNA"/>
</dbReference>
<feature type="region of interest" description="Disordered" evidence="1">
    <location>
        <begin position="111"/>
        <end position="134"/>
    </location>
</feature>
<reference evidence="2" key="1">
    <citation type="submission" date="2021-02" db="EMBL/GenBank/DDBJ databases">
        <authorList>
            <person name="Dougan E. K."/>
            <person name="Rhodes N."/>
            <person name="Thang M."/>
            <person name="Chan C."/>
        </authorList>
    </citation>
    <scope>NUCLEOTIDE SEQUENCE</scope>
</reference>
<evidence type="ECO:0000313" key="2">
    <source>
        <dbReference type="EMBL" id="CAE8616241.1"/>
    </source>
</evidence>
<dbReference type="AlphaFoldDB" id="A0A813FU11"/>
<comment type="caution">
    <text evidence="2">The sequence shown here is derived from an EMBL/GenBank/DDBJ whole genome shotgun (WGS) entry which is preliminary data.</text>
</comment>
<feature type="non-terminal residue" evidence="2">
    <location>
        <position position="1"/>
    </location>
</feature>
<protein>
    <submittedName>
        <fullName evidence="2">Uncharacterized protein</fullName>
    </submittedName>
</protein>
<gene>
    <name evidence="2" type="ORF">PGLA1383_LOCUS33939</name>
</gene>
<sequence>VRIHGLTGEGAGKMNGEQGTCQSWDAASNRWHVLLRSGEVKAVKPENLLEVDPDEPPLLEVWNRQNQESSAKAKAAQRILGVGFGESQQPLKGLDFTVTDLLEEAAKAGRAGSDEYFLENDPDDQLLSAGEDERVMLDDLDADLQLRK</sequence>
<evidence type="ECO:0000313" key="3">
    <source>
        <dbReference type="Proteomes" id="UP000654075"/>
    </source>
</evidence>
<name>A0A813FU11_POLGL</name>
<evidence type="ECO:0000256" key="1">
    <source>
        <dbReference type="SAM" id="MobiDB-lite"/>
    </source>
</evidence>